<evidence type="ECO:0000313" key="1">
    <source>
        <dbReference type="EMBL" id="MBW0477750.1"/>
    </source>
</evidence>
<keyword evidence="2" id="KW-1185">Reference proteome</keyword>
<sequence>MPVRTKLHTHNDLTDDISLNHNHPNSRKQKIMLGYMNQTEGHHGLYNPQFSILTLDKKKDDNASWLKLTRQKLLPRPSLLIIKHNKPYLPILMYQINPFSSLALVFHQLQRLIITINKAADNHKNITTKTYILDGILKGI</sequence>
<comment type="caution">
    <text evidence="1">The sequence shown here is derived from an EMBL/GenBank/DDBJ whole genome shotgun (WGS) entry which is preliminary data.</text>
</comment>
<protein>
    <submittedName>
        <fullName evidence="1">Uncharacterized protein</fullName>
    </submittedName>
</protein>
<accession>A0A9Q3C7U8</accession>
<organism evidence="1 2">
    <name type="scientific">Austropuccinia psidii MF-1</name>
    <dbReference type="NCBI Taxonomy" id="1389203"/>
    <lineage>
        <taxon>Eukaryota</taxon>
        <taxon>Fungi</taxon>
        <taxon>Dikarya</taxon>
        <taxon>Basidiomycota</taxon>
        <taxon>Pucciniomycotina</taxon>
        <taxon>Pucciniomycetes</taxon>
        <taxon>Pucciniales</taxon>
        <taxon>Sphaerophragmiaceae</taxon>
        <taxon>Austropuccinia</taxon>
    </lineage>
</organism>
<reference evidence="1" key="1">
    <citation type="submission" date="2021-03" db="EMBL/GenBank/DDBJ databases">
        <title>Draft genome sequence of rust myrtle Austropuccinia psidii MF-1, a brazilian biotype.</title>
        <authorList>
            <person name="Quecine M.C."/>
            <person name="Pachon D.M.R."/>
            <person name="Bonatelli M.L."/>
            <person name="Correr F.H."/>
            <person name="Franceschini L.M."/>
            <person name="Leite T.F."/>
            <person name="Margarido G.R.A."/>
            <person name="Almeida C.A."/>
            <person name="Ferrarezi J.A."/>
            <person name="Labate C.A."/>
        </authorList>
    </citation>
    <scope>NUCLEOTIDE SEQUENCE</scope>
    <source>
        <strain evidence="1">MF-1</strain>
    </source>
</reference>
<evidence type="ECO:0000313" key="2">
    <source>
        <dbReference type="Proteomes" id="UP000765509"/>
    </source>
</evidence>
<dbReference type="EMBL" id="AVOT02004912">
    <property type="protein sequence ID" value="MBW0477750.1"/>
    <property type="molecule type" value="Genomic_DNA"/>
</dbReference>
<dbReference type="AlphaFoldDB" id="A0A9Q3C7U8"/>
<dbReference type="Proteomes" id="UP000765509">
    <property type="component" value="Unassembled WGS sequence"/>
</dbReference>
<name>A0A9Q3C7U8_9BASI</name>
<gene>
    <name evidence="1" type="ORF">O181_017465</name>
</gene>
<proteinExistence type="predicted"/>